<evidence type="ECO:0000256" key="2">
    <source>
        <dbReference type="ARBA" id="ARBA00022771"/>
    </source>
</evidence>
<dbReference type="CDD" id="cd20071">
    <property type="entry name" value="SET_SMYD"/>
    <property type="match status" value="1"/>
</dbReference>
<accession>A0A9N8EN92</accession>
<dbReference type="Gene3D" id="6.10.140.2220">
    <property type="match status" value="1"/>
</dbReference>
<keyword evidence="3" id="KW-0862">Zinc</keyword>
<evidence type="ECO:0000256" key="3">
    <source>
        <dbReference type="ARBA" id="ARBA00022833"/>
    </source>
</evidence>
<proteinExistence type="predicted"/>
<keyword evidence="6" id="KW-0808">Transferase</keyword>
<dbReference type="InterPro" id="IPR046341">
    <property type="entry name" value="SET_dom_sf"/>
</dbReference>
<comment type="caution">
    <text evidence="6">The sequence shown here is derived from an EMBL/GenBank/DDBJ whole genome shotgun (WGS) entry which is preliminary data.</text>
</comment>
<dbReference type="SUPFAM" id="SSF144232">
    <property type="entry name" value="HIT/MYND zinc finger-like"/>
    <property type="match status" value="1"/>
</dbReference>
<dbReference type="InterPro" id="IPR050869">
    <property type="entry name" value="H3K4_H4K5_MeTrfase"/>
</dbReference>
<dbReference type="PROSITE" id="PS50865">
    <property type="entry name" value="ZF_MYND_2"/>
    <property type="match status" value="1"/>
</dbReference>
<keyword evidence="7" id="KW-1185">Reference proteome</keyword>
<gene>
    <name evidence="6" type="ORF">SEMRO_1272_G258190.1</name>
</gene>
<evidence type="ECO:0000256" key="4">
    <source>
        <dbReference type="PROSITE-ProRule" id="PRU00134"/>
    </source>
</evidence>
<dbReference type="AlphaFoldDB" id="A0A9N8EN92"/>
<organism evidence="6 7">
    <name type="scientific">Seminavis robusta</name>
    <dbReference type="NCBI Taxonomy" id="568900"/>
    <lineage>
        <taxon>Eukaryota</taxon>
        <taxon>Sar</taxon>
        <taxon>Stramenopiles</taxon>
        <taxon>Ochrophyta</taxon>
        <taxon>Bacillariophyta</taxon>
        <taxon>Bacillariophyceae</taxon>
        <taxon>Bacillariophycidae</taxon>
        <taxon>Naviculales</taxon>
        <taxon>Naviculaceae</taxon>
        <taxon>Seminavis</taxon>
    </lineage>
</organism>
<name>A0A9N8EN92_9STRA</name>
<dbReference type="Proteomes" id="UP001153069">
    <property type="component" value="Unassembled WGS sequence"/>
</dbReference>
<dbReference type="GO" id="GO:0008168">
    <property type="term" value="F:methyltransferase activity"/>
    <property type="evidence" value="ECO:0007669"/>
    <property type="project" value="UniProtKB-KW"/>
</dbReference>
<evidence type="ECO:0000259" key="5">
    <source>
        <dbReference type="PROSITE" id="PS50865"/>
    </source>
</evidence>
<feature type="domain" description="MYND-type" evidence="5">
    <location>
        <begin position="409"/>
        <end position="455"/>
    </location>
</feature>
<dbReference type="PANTHER" id="PTHR12197:SF292">
    <property type="entry name" value="SET DOMAIN-CONTAINING PROTEIN"/>
    <property type="match status" value="1"/>
</dbReference>
<evidence type="ECO:0000313" key="7">
    <source>
        <dbReference type="Proteomes" id="UP001153069"/>
    </source>
</evidence>
<dbReference type="GO" id="GO:0008270">
    <property type="term" value="F:zinc ion binding"/>
    <property type="evidence" value="ECO:0007669"/>
    <property type="project" value="UniProtKB-KW"/>
</dbReference>
<protein>
    <submittedName>
        <fullName evidence="6">Lysine methyltransferase SMYD2</fullName>
    </submittedName>
</protein>
<dbReference type="EMBL" id="CAICTM010001270">
    <property type="protein sequence ID" value="CAB9522149.1"/>
    <property type="molecule type" value="Genomic_DNA"/>
</dbReference>
<keyword evidence="6" id="KW-0489">Methyltransferase</keyword>
<dbReference type="InterPro" id="IPR002893">
    <property type="entry name" value="Znf_MYND"/>
</dbReference>
<dbReference type="Gene3D" id="2.170.270.10">
    <property type="entry name" value="SET domain"/>
    <property type="match status" value="1"/>
</dbReference>
<reference evidence="6" key="1">
    <citation type="submission" date="2020-06" db="EMBL/GenBank/DDBJ databases">
        <authorList>
            <consortium name="Plant Systems Biology data submission"/>
        </authorList>
    </citation>
    <scope>NUCLEOTIDE SEQUENCE</scope>
    <source>
        <strain evidence="6">D6</strain>
    </source>
</reference>
<evidence type="ECO:0000313" key="6">
    <source>
        <dbReference type="EMBL" id="CAB9522149.1"/>
    </source>
</evidence>
<sequence>MTEIRKEGTGRALFATKAYAFGDEILAETPLLAIPRATPSGLPGVLETLKTAFAEVAPEKQAIVLDLFCPTIEELKRTGTHLTQFEIPCEYEDVANQAKKLSCTNEEATNLARLFFIWKFNATQYQGTKSAVFEVHARINHSCCPNAIFHAGVVRAVQQIATGDLVTISYLEGQDLLASTRLRRRKLQRAYSFLCNCGRCVRAVDLSRTMLCPACNRCTAVWGLSLEENSSEEVVASCIACNTAHRKLDLPLDEEENLEKQVQSILLLGGSPVEKTHDLQARVLKILGGAHWTAAALMELRYRKDPMVNGFIVMQWGEAEARWRRLAVAEIPWLYYMSIFALGNGCKPHLQRQQGQTVFALAGRRYWNECYEFCRKFWGEEDQDVQNMEAMFERCRTRRSRPDVVVCTYNKCVKAIDDRVGGAGPNLKRCAACGLARYCDKACQKSDWHDHQEVCKKVGALKDLEAVKEWLNTHPTHFG</sequence>
<dbReference type="SUPFAM" id="SSF82199">
    <property type="entry name" value="SET domain"/>
    <property type="match status" value="1"/>
</dbReference>
<evidence type="ECO:0000256" key="1">
    <source>
        <dbReference type="ARBA" id="ARBA00022723"/>
    </source>
</evidence>
<keyword evidence="1" id="KW-0479">Metal-binding</keyword>
<dbReference type="GO" id="GO:0032259">
    <property type="term" value="P:methylation"/>
    <property type="evidence" value="ECO:0007669"/>
    <property type="project" value="UniProtKB-KW"/>
</dbReference>
<keyword evidence="2 4" id="KW-0863">Zinc-finger</keyword>
<dbReference type="Pfam" id="PF01753">
    <property type="entry name" value="zf-MYND"/>
    <property type="match status" value="1"/>
</dbReference>
<dbReference type="PANTHER" id="PTHR12197">
    <property type="entry name" value="HISTONE-LYSINE N-METHYLTRANSFERASE SMYD"/>
    <property type="match status" value="1"/>
</dbReference>
<dbReference type="OrthoDB" id="5945798at2759"/>
<dbReference type="InterPro" id="IPR011990">
    <property type="entry name" value="TPR-like_helical_dom_sf"/>
</dbReference>
<dbReference type="Gene3D" id="1.25.40.10">
    <property type="entry name" value="Tetratricopeptide repeat domain"/>
    <property type="match status" value="1"/>
</dbReference>